<proteinExistence type="inferred from homology"/>
<evidence type="ECO:0000256" key="2">
    <source>
        <dbReference type="ARBA" id="ARBA00004123"/>
    </source>
</evidence>
<keyword evidence="10" id="KW-0175">Coiled coil</keyword>
<comment type="function">
    <text evidence="1">The complex LTO1:YAE1 may function as a target specific adapter that probably recruits apo-RPLI1 to the cytosolic iron-sulfur protein assembly (CIA) complex machinery. May be required for biogenesis of the large ribosomal subunit and initiation of translation.</text>
</comment>
<dbReference type="PANTHER" id="PTHR18829">
    <property type="entry name" value="PROTEIN YAE1 HOMOLOG"/>
    <property type="match status" value="1"/>
</dbReference>
<dbReference type="InterPro" id="IPR038881">
    <property type="entry name" value="Yae1-like"/>
</dbReference>
<feature type="non-terminal residue" evidence="13">
    <location>
        <position position="1"/>
    </location>
</feature>
<evidence type="ECO:0000259" key="12">
    <source>
        <dbReference type="Pfam" id="PF09811"/>
    </source>
</evidence>
<dbReference type="AlphaFoldDB" id="A0A8E2ECS4"/>
<evidence type="ECO:0000256" key="5">
    <source>
        <dbReference type="ARBA" id="ARBA00011427"/>
    </source>
</evidence>
<evidence type="ECO:0000256" key="4">
    <source>
        <dbReference type="ARBA" id="ARBA00007096"/>
    </source>
</evidence>
<evidence type="ECO:0000313" key="14">
    <source>
        <dbReference type="Proteomes" id="UP000250266"/>
    </source>
</evidence>
<evidence type="ECO:0000256" key="8">
    <source>
        <dbReference type="ARBA" id="ARBA00022490"/>
    </source>
</evidence>
<feature type="non-terminal residue" evidence="13">
    <location>
        <position position="190"/>
    </location>
</feature>
<evidence type="ECO:0000256" key="9">
    <source>
        <dbReference type="ARBA" id="ARBA00023242"/>
    </source>
</evidence>
<dbReference type="PANTHER" id="PTHR18829:SF0">
    <property type="entry name" value="PROTEIN YAE1 HOMOLOG"/>
    <property type="match status" value="1"/>
</dbReference>
<protein>
    <recommendedName>
        <fullName evidence="7">Protein YAE1</fullName>
    </recommendedName>
    <alternativeName>
        <fullName evidence="6">Protein yae1</fullName>
    </alternativeName>
</protein>
<gene>
    <name evidence="13" type="ORF">K432DRAFT_278506</name>
</gene>
<comment type="similarity">
    <text evidence="4">Belongs to the YAE1 family.</text>
</comment>
<sequence>SPPSPPARQIENPLDDIYGSAPTSPLLHPTNPSASHHLHPETLTDLPLQRRQHTTSGYRDGLSSSKTVHVQSGFDEGYSLGASLGQRVGYILGALEGMVVALRAEGDRETERYEEARRLLENAREELRIEEVLGSKWVDGEGIWMWDAGEMEADVTFKEVADKHPVITTWMEMLKKVAGRWGVDLNVLGR</sequence>
<feature type="coiled-coil region" evidence="10">
    <location>
        <begin position="106"/>
        <end position="133"/>
    </location>
</feature>
<feature type="region of interest" description="Disordered" evidence="11">
    <location>
        <begin position="1"/>
        <end position="65"/>
    </location>
</feature>
<reference evidence="13 14" key="1">
    <citation type="journal article" date="2016" name="Nat. Commun.">
        <title>Ectomycorrhizal ecology is imprinted in the genome of the dominant symbiotic fungus Cenococcum geophilum.</title>
        <authorList>
            <consortium name="DOE Joint Genome Institute"/>
            <person name="Peter M."/>
            <person name="Kohler A."/>
            <person name="Ohm R.A."/>
            <person name="Kuo A."/>
            <person name="Krutzmann J."/>
            <person name="Morin E."/>
            <person name="Arend M."/>
            <person name="Barry K.W."/>
            <person name="Binder M."/>
            <person name="Choi C."/>
            <person name="Clum A."/>
            <person name="Copeland A."/>
            <person name="Grisel N."/>
            <person name="Haridas S."/>
            <person name="Kipfer T."/>
            <person name="LaButti K."/>
            <person name="Lindquist E."/>
            <person name="Lipzen A."/>
            <person name="Maire R."/>
            <person name="Meier B."/>
            <person name="Mihaltcheva S."/>
            <person name="Molinier V."/>
            <person name="Murat C."/>
            <person name="Poggeler S."/>
            <person name="Quandt C.A."/>
            <person name="Sperisen C."/>
            <person name="Tritt A."/>
            <person name="Tisserant E."/>
            <person name="Crous P.W."/>
            <person name="Henrissat B."/>
            <person name="Nehls U."/>
            <person name="Egli S."/>
            <person name="Spatafora J.W."/>
            <person name="Grigoriev I.V."/>
            <person name="Martin F.M."/>
        </authorList>
    </citation>
    <scope>NUCLEOTIDE SEQUENCE [LARGE SCALE GENOMIC DNA]</scope>
    <source>
        <strain evidence="13 14">CBS 459.81</strain>
    </source>
</reference>
<evidence type="ECO:0000256" key="11">
    <source>
        <dbReference type="SAM" id="MobiDB-lite"/>
    </source>
</evidence>
<dbReference type="OrthoDB" id="20086at2759"/>
<feature type="domain" description="Essential protein Yae1 N-terminal" evidence="12">
    <location>
        <begin position="57"/>
        <end position="94"/>
    </location>
</feature>
<evidence type="ECO:0000256" key="7">
    <source>
        <dbReference type="ARBA" id="ARBA00018400"/>
    </source>
</evidence>
<evidence type="ECO:0000256" key="1">
    <source>
        <dbReference type="ARBA" id="ARBA00003836"/>
    </source>
</evidence>
<dbReference type="Proteomes" id="UP000250266">
    <property type="component" value="Unassembled WGS sequence"/>
</dbReference>
<accession>A0A8E2ECS4</accession>
<keyword evidence="8" id="KW-0963">Cytoplasm</keyword>
<dbReference type="EMBL" id="KV744912">
    <property type="protein sequence ID" value="OCK81676.1"/>
    <property type="molecule type" value="Genomic_DNA"/>
</dbReference>
<name>A0A8E2ECS4_9PEZI</name>
<keyword evidence="14" id="KW-1185">Reference proteome</keyword>
<evidence type="ECO:0000256" key="6">
    <source>
        <dbReference type="ARBA" id="ARBA00017286"/>
    </source>
</evidence>
<keyword evidence="9" id="KW-0539">Nucleus</keyword>
<organism evidence="13 14">
    <name type="scientific">Lepidopterella palustris CBS 459.81</name>
    <dbReference type="NCBI Taxonomy" id="1314670"/>
    <lineage>
        <taxon>Eukaryota</taxon>
        <taxon>Fungi</taxon>
        <taxon>Dikarya</taxon>
        <taxon>Ascomycota</taxon>
        <taxon>Pezizomycotina</taxon>
        <taxon>Dothideomycetes</taxon>
        <taxon>Pleosporomycetidae</taxon>
        <taxon>Mytilinidiales</taxon>
        <taxon>Argynnaceae</taxon>
        <taxon>Lepidopterella</taxon>
    </lineage>
</organism>
<evidence type="ECO:0000256" key="10">
    <source>
        <dbReference type="SAM" id="Coils"/>
    </source>
</evidence>
<evidence type="ECO:0000313" key="13">
    <source>
        <dbReference type="EMBL" id="OCK81676.1"/>
    </source>
</evidence>
<dbReference type="InterPro" id="IPR019191">
    <property type="entry name" value="Essential_protein_Yae1_N"/>
</dbReference>
<evidence type="ECO:0000256" key="3">
    <source>
        <dbReference type="ARBA" id="ARBA00004496"/>
    </source>
</evidence>
<dbReference type="GO" id="GO:0005737">
    <property type="term" value="C:cytoplasm"/>
    <property type="evidence" value="ECO:0007669"/>
    <property type="project" value="UniProtKB-SubCell"/>
</dbReference>
<dbReference type="Pfam" id="PF09811">
    <property type="entry name" value="Yae1_N"/>
    <property type="match status" value="1"/>
</dbReference>
<feature type="compositionally biased region" description="Polar residues" evidence="11">
    <location>
        <begin position="54"/>
        <end position="65"/>
    </location>
</feature>
<comment type="subcellular location">
    <subcellularLocation>
        <location evidence="3">Cytoplasm</location>
    </subcellularLocation>
    <subcellularLocation>
        <location evidence="2">Nucleus</location>
    </subcellularLocation>
</comment>
<dbReference type="GO" id="GO:0005634">
    <property type="term" value="C:nucleus"/>
    <property type="evidence" value="ECO:0007669"/>
    <property type="project" value="UniProtKB-SubCell"/>
</dbReference>
<comment type="subunit">
    <text evidence="5">May form a complex with LTO1.</text>
</comment>